<proteinExistence type="predicted"/>
<sequence length="85" mass="9417">MIDPYQRVWNYPTLHVIDGSTLTANLGVNPSLTITAQAERALSLWPNKGDLDTRPNQGEPYLRMTPIPPKNPVVPRGALGELRVL</sequence>
<dbReference type="AlphaFoldDB" id="A0A6J6EDN1"/>
<dbReference type="SUPFAM" id="SSF51905">
    <property type="entry name" value="FAD/NAD(P)-binding domain"/>
    <property type="match status" value="1"/>
</dbReference>
<evidence type="ECO:0000259" key="2">
    <source>
        <dbReference type="Pfam" id="PF05199"/>
    </source>
</evidence>
<evidence type="ECO:0000313" key="3">
    <source>
        <dbReference type="EMBL" id="CAB4573344.1"/>
    </source>
</evidence>
<dbReference type="InterPro" id="IPR036188">
    <property type="entry name" value="FAD/NAD-bd_sf"/>
</dbReference>
<dbReference type="Pfam" id="PF05199">
    <property type="entry name" value="GMC_oxred_C"/>
    <property type="match status" value="1"/>
</dbReference>
<dbReference type="GO" id="GO:0016614">
    <property type="term" value="F:oxidoreductase activity, acting on CH-OH group of donors"/>
    <property type="evidence" value="ECO:0007669"/>
    <property type="project" value="InterPro"/>
</dbReference>
<dbReference type="InterPro" id="IPR007867">
    <property type="entry name" value="GMC_OxRtase_C"/>
</dbReference>
<dbReference type="Gene3D" id="3.50.50.60">
    <property type="entry name" value="FAD/NAD(P)-binding domain"/>
    <property type="match status" value="1"/>
</dbReference>
<dbReference type="EMBL" id="CAEZTJ010000130">
    <property type="protein sequence ID" value="CAB4573344.1"/>
    <property type="molecule type" value="Genomic_DNA"/>
</dbReference>
<protein>
    <submittedName>
        <fullName evidence="3">Unannotated protein</fullName>
    </submittedName>
</protein>
<organism evidence="3">
    <name type="scientific">freshwater metagenome</name>
    <dbReference type="NCBI Taxonomy" id="449393"/>
    <lineage>
        <taxon>unclassified sequences</taxon>
        <taxon>metagenomes</taxon>
        <taxon>ecological metagenomes</taxon>
    </lineage>
</organism>
<feature type="region of interest" description="Disordered" evidence="1">
    <location>
        <begin position="46"/>
        <end position="73"/>
    </location>
</feature>
<evidence type="ECO:0000256" key="1">
    <source>
        <dbReference type="SAM" id="MobiDB-lite"/>
    </source>
</evidence>
<accession>A0A6J6EDN1</accession>
<feature type="domain" description="Glucose-methanol-choline oxidoreductase C-terminal" evidence="2">
    <location>
        <begin position="2"/>
        <end position="38"/>
    </location>
</feature>
<gene>
    <name evidence="3" type="ORF">UFOPK1650_00832</name>
</gene>
<name>A0A6J6EDN1_9ZZZZ</name>
<reference evidence="3" key="1">
    <citation type="submission" date="2020-05" db="EMBL/GenBank/DDBJ databases">
        <authorList>
            <person name="Chiriac C."/>
            <person name="Salcher M."/>
            <person name="Ghai R."/>
            <person name="Kavagutti S V."/>
        </authorList>
    </citation>
    <scope>NUCLEOTIDE SEQUENCE</scope>
</reference>